<dbReference type="OrthoDB" id="3041043at2759"/>
<name>A0A165I9S9_EXIGL</name>
<evidence type="ECO:0000313" key="1">
    <source>
        <dbReference type="EMBL" id="KZV93101.1"/>
    </source>
</evidence>
<evidence type="ECO:0000313" key="2">
    <source>
        <dbReference type="Proteomes" id="UP000077266"/>
    </source>
</evidence>
<reference evidence="1 2" key="1">
    <citation type="journal article" date="2016" name="Mol. Biol. Evol.">
        <title>Comparative Genomics of Early-Diverging Mushroom-Forming Fungi Provides Insights into the Origins of Lignocellulose Decay Capabilities.</title>
        <authorList>
            <person name="Nagy L.G."/>
            <person name="Riley R."/>
            <person name="Tritt A."/>
            <person name="Adam C."/>
            <person name="Daum C."/>
            <person name="Floudas D."/>
            <person name="Sun H."/>
            <person name="Yadav J.S."/>
            <person name="Pangilinan J."/>
            <person name="Larsson K.H."/>
            <person name="Matsuura K."/>
            <person name="Barry K."/>
            <person name="Labutti K."/>
            <person name="Kuo R."/>
            <person name="Ohm R.A."/>
            <person name="Bhattacharya S.S."/>
            <person name="Shirouzu T."/>
            <person name="Yoshinaga Y."/>
            <person name="Martin F.M."/>
            <person name="Grigoriev I.V."/>
            <person name="Hibbett D.S."/>
        </authorList>
    </citation>
    <scope>NUCLEOTIDE SEQUENCE [LARGE SCALE GENOMIC DNA]</scope>
    <source>
        <strain evidence="1 2">HHB12029</strain>
    </source>
</reference>
<accession>A0A165I9S9</accession>
<keyword evidence="2" id="KW-1185">Reference proteome</keyword>
<organism evidence="1 2">
    <name type="scientific">Exidia glandulosa HHB12029</name>
    <dbReference type="NCBI Taxonomy" id="1314781"/>
    <lineage>
        <taxon>Eukaryota</taxon>
        <taxon>Fungi</taxon>
        <taxon>Dikarya</taxon>
        <taxon>Basidiomycota</taxon>
        <taxon>Agaricomycotina</taxon>
        <taxon>Agaricomycetes</taxon>
        <taxon>Auriculariales</taxon>
        <taxon>Exidiaceae</taxon>
        <taxon>Exidia</taxon>
    </lineage>
</organism>
<dbReference type="AlphaFoldDB" id="A0A165I9S9"/>
<sequence>MSMNFITWDRVYSLYPRATLEERRALVTFDKGVRFEEAMLKYTSRGYRIETMLFKEDTTAGAFALGPRWVGDERCWVVKLDTTGITPPVYPLDPEVNSWRLAYCKPNIYYRRLTPRYTQNTLPPG</sequence>
<dbReference type="InParanoid" id="A0A165I9S9"/>
<gene>
    <name evidence="1" type="ORF">EXIGLDRAFT_835998</name>
</gene>
<dbReference type="Proteomes" id="UP000077266">
    <property type="component" value="Unassembled WGS sequence"/>
</dbReference>
<proteinExistence type="predicted"/>
<dbReference type="EMBL" id="KV425996">
    <property type="protein sequence ID" value="KZV93101.1"/>
    <property type="molecule type" value="Genomic_DNA"/>
</dbReference>
<protein>
    <submittedName>
        <fullName evidence="1">Uncharacterized protein</fullName>
    </submittedName>
</protein>